<accession>A0A9W9E1J0</accession>
<feature type="region of interest" description="Disordered" evidence="1">
    <location>
        <begin position="218"/>
        <end position="285"/>
    </location>
</feature>
<dbReference type="Proteomes" id="UP001150238">
    <property type="component" value="Unassembled WGS sequence"/>
</dbReference>
<name>A0A9W9E1J0_9AGAR</name>
<reference evidence="2" key="2">
    <citation type="journal article" date="2023" name="Proc. Natl. Acad. Sci. U.S.A.">
        <title>A global phylogenomic analysis of the shiitake genus Lentinula.</title>
        <authorList>
            <person name="Sierra-Patev S."/>
            <person name="Min B."/>
            <person name="Naranjo-Ortiz M."/>
            <person name="Looney B."/>
            <person name="Konkel Z."/>
            <person name="Slot J.C."/>
            <person name="Sakamoto Y."/>
            <person name="Steenwyk J.L."/>
            <person name="Rokas A."/>
            <person name="Carro J."/>
            <person name="Camarero S."/>
            <person name="Ferreira P."/>
            <person name="Molpeceres G."/>
            <person name="Ruiz-Duenas F.J."/>
            <person name="Serrano A."/>
            <person name="Henrissat B."/>
            <person name="Drula E."/>
            <person name="Hughes K.W."/>
            <person name="Mata J.L."/>
            <person name="Ishikawa N.K."/>
            <person name="Vargas-Isla R."/>
            <person name="Ushijima S."/>
            <person name="Smith C.A."/>
            <person name="Donoghue J."/>
            <person name="Ahrendt S."/>
            <person name="Andreopoulos W."/>
            <person name="He G."/>
            <person name="LaButti K."/>
            <person name="Lipzen A."/>
            <person name="Ng V."/>
            <person name="Riley R."/>
            <person name="Sandor L."/>
            <person name="Barry K."/>
            <person name="Martinez A.T."/>
            <person name="Xiao Y."/>
            <person name="Gibbons J.G."/>
            <person name="Terashima K."/>
            <person name="Grigoriev I.V."/>
            <person name="Hibbett D."/>
        </authorList>
    </citation>
    <scope>NUCLEOTIDE SEQUENCE</scope>
    <source>
        <strain evidence="2">Sp2 HRB7682 ss15</strain>
    </source>
</reference>
<dbReference type="EMBL" id="JANVFS010000001">
    <property type="protein sequence ID" value="KAJ4495894.1"/>
    <property type="molecule type" value="Genomic_DNA"/>
</dbReference>
<dbReference type="AlphaFoldDB" id="A0A9W9E1J0"/>
<protein>
    <submittedName>
        <fullName evidence="2">Uncharacterized protein</fullName>
    </submittedName>
</protein>
<feature type="compositionally biased region" description="Low complexity" evidence="1">
    <location>
        <begin position="255"/>
        <end position="285"/>
    </location>
</feature>
<evidence type="ECO:0000313" key="2">
    <source>
        <dbReference type="EMBL" id="KAJ4495894.1"/>
    </source>
</evidence>
<comment type="caution">
    <text evidence="2">The sequence shown here is derived from an EMBL/GenBank/DDBJ whole genome shotgun (WGS) entry which is preliminary data.</text>
</comment>
<evidence type="ECO:0000256" key="1">
    <source>
        <dbReference type="SAM" id="MobiDB-lite"/>
    </source>
</evidence>
<gene>
    <name evidence="2" type="ORF">C8J55DRAFT_483874</name>
</gene>
<sequence length="285" mass="31490">MSKTTSQFHNGCAILSGVAVLENPRKENLKDPKPYFIFDAHFYMYDMPGSSVAGISLLRYYNSNPQQHFEEIGTYFVHVQVARMEETINGDLLTEDMTKCDYVMVGDIIEMIPANGVNPALRPFINISGVVHHVDQEHRIEISPQVYVQLLKDPTLPRAFMPIRTFCPNTPRWSNKPKVSVGTYVSISGYLHSITRKPDGMVDRFEVELEKVTYLGKPSVPIATSTPPKGVSLPSGKRLRFSYGDSTPPAKKPRLSTPAATFSSPSPSLSSIALPSSPSPSSTTP</sequence>
<evidence type="ECO:0000313" key="3">
    <source>
        <dbReference type="Proteomes" id="UP001150238"/>
    </source>
</evidence>
<reference evidence="2" key="1">
    <citation type="submission" date="2022-08" db="EMBL/GenBank/DDBJ databases">
        <authorList>
            <consortium name="DOE Joint Genome Institute"/>
            <person name="Min B."/>
            <person name="Riley R."/>
            <person name="Sierra-Patev S."/>
            <person name="Naranjo-Ortiz M."/>
            <person name="Looney B."/>
            <person name="Konkel Z."/>
            <person name="Slot J.C."/>
            <person name="Sakamoto Y."/>
            <person name="Steenwyk J.L."/>
            <person name="Rokas A."/>
            <person name="Carro J."/>
            <person name="Camarero S."/>
            <person name="Ferreira P."/>
            <person name="Molpeceres G."/>
            <person name="Ruiz-Duenas F.J."/>
            <person name="Serrano A."/>
            <person name="Henrissat B."/>
            <person name="Drula E."/>
            <person name="Hughes K.W."/>
            <person name="Mata J.L."/>
            <person name="Ishikawa N.K."/>
            <person name="Vargas-Isla R."/>
            <person name="Ushijima S."/>
            <person name="Smith C.A."/>
            <person name="Ahrendt S."/>
            <person name="Andreopoulos W."/>
            <person name="He G."/>
            <person name="Labutti K."/>
            <person name="Lipzen A."/>
            <person name="Ng V."/>
            <person name="Sandor L."/>
            <person name="Barry K."/>
            <person name="Martinez A.T."/>
            <person name="Xiao Y."/>
            <person name="Gibbons J.G."/>
            <person name="Terashima K."/>
            <person name="Hibbett D.S."/>
            <person name="Grigoriev I.V."/>
        </authorList>
    </citation>
    <scope>NUCLEOTIDE SEQUENCE</scope>
    <source>
        <strain evidence="2">Sp2 HRB7682 ss15</strain>
    </source>
</reference>
<proteinExistence type="predicted"/>
<organism evidence="2 3">
    <name type="scientific">Lentinula lateritia</name>
    <dbReference type="NCBI Taxonomy" id="40482"/>
    <lineage>
        <taxon>Eukaryota</taxon>
        <taxon>Fungi</taxon>
        <taxon>Dikarya</taxon>
        <taxon>Basidiomycota</taxon>
        <taxon>Agaricomycotina</taxon>
        <taxon>Agaricomycetes</taxon>
        <taxon>Agaricomycetidae</taxon>
        <taxon>Agaricales</taxon>
        <taxon>Marasmiineae</taxon>
        <taxon>Omphalotaceae</taxon>
        <taxon>Lentinula</taxon>
    </lineage>
</organism>